<accession>D0LXX7</accession>
<dbReference type="InterPro" id="IPR027417">
    <property type="entry name" value="P-loop_NTPase"/>
</dbReference>
<evidence type="ECO:0000313" key="4">
    <source>
        <dbReference type="Proteomes" id="UP000001880"/>
    </source>
</evidence>
<dbReference type="KEGG" id="hoh:Hoch_1783"/>
<dbReference type="InterPro" id="IPR038729">
    <property type="entry name" value="Rad50/SbcC_AAA"/>
</dbReference>
<evidence type="ECO:0000256" key="1">
    <source>
        <dbReference type="SAM" id="MobiDB-lite"/>
    </source>
</evidence>
<dbReference type="EMBL" id="CP001804">
    <property type="protein sequence ID" value="ACY14332.1"/>
    <property type="molecule type" value="Genomic_DNA"/>
</dbReference>
<organism evidence="3 4">
    <name type="scientific">Haliangium ochraceum (strain DSM 14365 / JCM 11303 / SMP-2)</name>
    <dbReference type="NCBI Taxonomy" id="502025"/>
    <lineage>
        <taxon>Bacteria</taxon>
        <taxon>Pseudomonadati</taxon>
        <taxon>Myxococcota</taxon>
        <taxon>Polyangia</taxon>
        <taxon>Haliangiales</taxon>
        <taxon>Kofleriaceae</taxon>
        <taxon>Haliangium</taxon>
    </lineage>
</organism>
<name>D0LXX7_HALO1</name>
<gene>
    <name evidence="3" type="ordered locus">Hoch_1783</name>
</gene>
<evidence type="ECO:0000313" key="3">
    <source>
        <dbReference type="EMBL" id="ACY14332.1"/>
    </source>
</evidence>
<dbReference type="eggNOG" id="COG3950">
    <property type="taxonomic scope" value="Bacteria"/>
</dbReference>
<reference evidence="3 4" key="1">
    <citation type="journal article" date="2010" name="Stand. Genomic Sci.">
        <title>Complete genome sequence of Haliangium ochraceum type strain (SMP-2).</title>
        <authorList>
            <consortium name="US DOE Joint Genome Institute (JGI-PGF)"/>
            <person name="Ivanova N."/>
            <person name="Daum C."/>
            <person name="Lang E."/>
            <person name="Abt B."/>
            <person name="Kopitz M."/>
            <person name="Saunders E."/>
            <person name="Lapidus A."/>
            <person name="Lucas S."/>
            <person name="Glavina Del Rio T."/>
            <person name="Nolan M."/>
            <person name="Tice H."/>
            <person name="Copeland A."/>
            <person name="Cheng J.F."/>
            <person name="Chen F."/>
            <person name="Bruce D."/>
            <person name="Goodwin L."/>
            <person name="Pitluck S."/>
            <person name="Mavromatis K."/>
            <person name="Pati A."/>
            <person name="Mikhailova N."/>
            <person name="Chen A."/>
            <person name="Palaniappan K."/>
            <person name="Land M."/>
            <person name="Hauser L."/>
            <person name="Chang Y.J."/>
            <person name="Jeffries C.D."/>
            <person name="Detter J.C."/>
            <person name="Brettin T."/>
            <person name="Rohde M."/>
            <person name="Goker M."/>
            <person name="Bristow J."/>
            <person name="Markowitz V."/>
            <person name="Eisen J.A."/>
            <person name="Hugenholtz P."/>
            <person name="Kyrpides N.C."/>
            <person name="Klenk H.P."/>
        </authorList>
    </citation>
    <scope>NUCLEOTIDE SEQUENCE [LARGE SCALE GENOMIC DNA]</scope>
    <source>
        <strain evidence="4">DSM 14365 / CIP 107738 / JCM 11303 / AJ 13395 / SMP-2</strain>
    </source>
</reference>
<dbReference type="Gene3D" id="3.40.50.300">
    <property type="entry name" value="P-loop containing nucleotide triphosphate hydrolases"/>
    <property type="match status" value="1"/>
</dbReference>
<dbReference type="GO" id="GO:0006302">
    <property type="term" value="P:double-strand break repair"/>
    <property type="evidence" value="ECO:0007669"/>
    <property type="project" value="InterPro"/>
</dbReference>
<dbReference type="GO" id="GO:0016887">
    <property type="term" value="F:ATP hydrolysis activity"/>
    <property type="evidence" value="ECO:0007669"/>
    <property type="project" value="InterPro"/>
</dbReference>
<dbReference type="PANTHER" id="PTHR43581:SF2">
    <property type="entry name" value="EXCINUCLEASE ATPASE SUBUNIT"/>
    <property type="match status" value="1"/>
</dbReference>
<dbReference type="AlphaFoldDB" id="D0LXX7"/>
<feature type="region of interest" description="Disordered" evidence="1">
    <location>
        <begin position="154"/>
        <end position="177"/>
    </location>
</feature>
<sequence>MQIEVENLRGFRRAALSFAAAPEPDAGARPLTVLLGGAGSGKSTLLQALALGLMPRREAAALLAHQPGPWVRLGARARGAQSHPEARIRVELADPAQPQRRFSVTTHIADSDGDAGSATTAGGPAAGPTLRQETEPRTGFPWHRVRVSGYGAVRVPPAPAQTTNARGRASAAKPPRARARDAVATLFDPRARLLPASALFADAAADAAAQRLRLCKSILGIRGSLNGNDLGLVQKRASGSIPLSALGGGVSDIAAWLVDLVARAHAGAPRGLLLVDAVDAQLQPAGQRDLLARVRARCPELQVVVSARSPGAIANRAAAELALCTRRGQQLAVSQDLPPPAGHDADALLRGPWFGLPATTDDATAVRLSDYREGVRAGAAADDRARLREAVRARVGYFVATPLDELAGEVLAAFEAEHTAAESEDERARIRERAAEALRRRLGDAET</sequence>
<keyword evidence="4" id="KW-1185">Reference proteome</keyword>
<feature type="compositionally biased region" description="Low complexity" evidence="1">
    <location>
        <begin position="165"/>
        <end position="174"/>
    </location>
</feature>
<feature type="domain" description="Rad50/SbcC-type AAA" evidence="2">
    <location>
        <begin position="2"/>
        <end position="54"/>
    </location>
</feature>
<dbReference type="Proteomes" id="UP000001880">
    <property type="component" value="Chromosome"/>
</dbReference>
<dbReference type="RefSeq" id="WP_012826940.1">
    <property type="nucleotide sequence ID" value="NC_013440.1"/>
</dbReference>
<feature type="region of interest" description="Disordered" evidence="1">
    <location>
        <begin position="109"/>
        <end position="136"/>
    </location>
</feature>
<dbReference type="InterPro" id="IPR051396">
    <property type="entry name" value="Bact_Antivir_Def_Nuclease"/>
</dbReference>
<protein>
    <recommendedName>
        <fullName evidence="2">Rad50/SbcC-type AAA domain-containing protein</fullName>
    </recommendedName>
</protein>
<dbReference type="SUPFAM" id="SSF52540">
    <property type="entry name" value="P-loop containing nucleoside triphosphate hydrolases"/>
    <property type="match status" value="1"/>
</dbReference>
<evidence type="ECO:0000259" key="2">
    <source>
        <dbReference type="Pfam" id="PF13476"/>
    </source>
</evidence>
<dbReference type="HOGENOM" id="CLU_612189_0_0_7"/>
<proteinExistence type="predicted"/>
<feature type="compositionally biased region" description="Low complexity" evidence="1">
    <location>
        <begin position="114"/>
        <end position="129"/>
    </location>
</feature>
<dbReference type="PANTHER" id="PTHR43581">
    <property type="entry name" value="ATP/GTP PHOSPHATASE"/>
    <property type="match status" value="1"/>
</dbReference>
<dbReference type="Pfam" id="PF13476">
    <property type="entry name" value="AAA_23"/>
    <property type="match status" value="1"/>
</dbReference>